<dbReference type="Pfam" id="PF00048">
    <property type="entry name" value="IL8"/>
    <property type="match status" value="1"/>
</dbReference>
<dbReference type="SUPFAM" id="SSF54117">
    <property type="entry name" value="Interleukin 8-like chemokines"/>
    <property type="match status" value="1"/>
</dbReference>
<feature type="domain" description="Chemokine interleukin-8-like" evidence="8">
    <location>
        <begin position="27"/>
        <end position="88"/>
    </location>
</feature>
<dbReference type="SMART" id="SM00199">
    <property type="entry name" value="SCY"/>
    <property type="match status" value="1"/>
</dbReference>
<evidence type="ECO:0000256" key="4">
    <source>
        <dbReference type="ARBA" id="ARBA00022525"/>
    </source>
</evidence>
<keyword evidence="3 7" id="KW-0202">Cytokine</keyword>
<dbReference type="CDD" id="cd00273">
    <property type="entry name" value="Chemokine_CXC"/>
    <property type="match status" value="1"/>
</dbReference>
<dbReference type="AlphaFoldDB" id="A0A9Q1DFQ9"/>
<keyword evidence="7" id="KW-0732">Signal</keyword>
<dbReference type="EMBL" id="JAFJMO010000008">
    <property type="protein sequence ID" value="KAJ8268861.1"/>
    <property type="molecule type" value="Genomic_DNA"/>
</dbReference>
<dbReference type="PRINTS" id="PR00437">
    <property type="entry name" value="SMALLCYTKCXC"/>
</dbReference>
<dbReference type="InterPro" id="IPR001811">
    <property type="entry name" value="Chemokine_IL8-like_dom"/>
</dbReference>
<keyword evidence="5" id="KW-1015">Disulfide bond</keyword>
<evidence type="ECO:0000256" key="1">
    <source>
        <dbReference type="ARBA" id="ARBA00004613"/>
    </source>
</evidence>
<dbReference type="OrthoDB" id="9948647at2759"/>
<dbReference type="InterPro" id="IPR033899">
    <property type="entry name" value="CXC_Chemokine_domain"/>
</dbReference>
<comment type="caution">
    <text evidence="9">The sequence shown here is derived from an EMBL/GenBank/DDBJ whole genome shotgun (WGS) entry which is preliminary data.</text>
</comment>
<dbReference type="Gene3D" id="2.40.50.40">
    <property type="match status" value="1"/>
</dbReference>
<dbReference type="PROSITE" id="PS00471">
    <property type="entry name" value="SMALL_CYTOKINES_CXC"/>
    <property type="match status" value="1"/>
</dbReference>
<dbReference type="GO" id="GO:0008009">
    <property type="term" value="F:chemokine activity"/>
    <property type="evidence" value="ECO:0007669"/>
    <property type="project" value="InterPro"/>
</dbReference>
<dbReference type="InterPro" id="IPR036048">
    <property type="entry name" value="Interleukin_8-like_sf"/>
</dbReference>
<comment type="similarity">
    <text evidence="2 7">Belongs to the intercrine alpha (chemokine CxC) family.</text>
</comment>
<comment type="function">
    <text evidence="6">Ligand for cxcr3.2. Chemotactic for macrophages.</text>
</comment>
<evidence type="ECO:0000256" key="2">
    <source>
        <dbReference type="ARBA" id="ARBA00010665"/>
    </source>
</evidence>
<feature type="chain" id="PRO_5040546130" description="C-X-C motif chemokine" evidence="7">
    <location>
        <begin position="19"/>
        <end position="99"/>
    </location>
</feature>
<dbReference type="InterPro" id="IPR018048">
    <property type="entry name" value="Chemokine_CXC_CS"/>
</dbReference>
<dbReference type="GO" id="GO:0042056">
    <property type="term" value="F:chemoattractant activity"/>
    <property type="evidence" value="ECO:0007669"/>
    <property type="project" value="UniProtKB-ARBA"/>
</dbReference>
<dbReference type="GO" id="GO:0006952">
    <property type="term" value="P:defense response"/>
    <property type="evidence" value="ECO:0007669"/>
    <property type="project" value="InterPro"/>
</dbReference>
<feature type="signal peptide" evidence="7">
    <location>
        <begin position="1"/>
        <end position="18"/>
    </location>
</feature>
<evidence type="ECO:0000313" key="10">
    <source>
        <dbReference type="Proteomes" id="UP001152803"/>
    </source>
</evidence>
<name>A0A9Q1DFQ9_CONCO</name>
<evidence type="ECO:0000256" key="7">
    <source>
        <dbReference type="RuleBase" id="RU361149"/>
    </source>
</evidence>
<gene>
    <name evidence="9" type="ORF">COCON_G00114680</name>
</gene>
<dbReference type="PANTHER" id="PTHR12015:SF195">
    <property type="entry name" value="CHEMOKINE INTERLEUKIN-8-LIKE DOMAIN-CONTAINING PROTEIN"/>
    <property type="match status" value="1"/>
</dbReference>
<dbReference type="GO" id="GO:0005615">
    <property type="term" value="C:extracellular space"/>
    <property type="evidence" value="ECO:0007669"/>
    <property type="project" value="UniProtKB-UniRule"/>
</dbReference>
<keyword evidence="7" id="KW-0145">Chemotaxis</keyword>
<evidence type="ECO:0000256" key="5">
    <source>
        <dbReference type="ARBA" id="ARBA00023157"/>
    </source>
</evidence>
<sequence>MRSSILLLLSISSLLVHGMETIGMGYTAFCKCVNHERRLIPLNNIKSIEIRPSGPTCKNTEVIAGLAGGERICLDHRAAWVKKIIRFIREKQKQKRNHV</sequence>
<evidence type="ECO:0000313" key="9">
    <source>
        <dbReference type="EMBL" id="KAJ8268861.1"/>
    </source>
</evidence>
<dbReference type="InterPro" id="IPR039809">
    <property type="entry name" value="Chemokine_b/g/d"/>
</dbReference>
<keyword evidence="10" id="KW-1185">Reference proteome</keyword>
<comment type="subcellular location">
    <subcellularLocation>
        <location evidence="1 7">Secreted</location>
    </subcellularLocation>
</comment>
<reference evidence="9" key="1">
    <citation type="journal article" date="2023" name="Science">
        <title>Genome structures resolve the early diversification of teleost fishes.</title>
        <authorList>
            <person name="Parey E."/>
            <person name="Louis A."/>
            <person name="Montfort J."/>
            <person name="Bouchez O."/>
            <person name="Roques C."/>
            <person name="Iampietro C."/>
            <person name="Lluch J."/>
            <person name="Castinel A."/>
            <person name="Donnadieu C."/>
            <person name="Desvignes T."/>
            <person name="Floi Bucao C."/>
            <person name="Jouanno E."/>
            <person name="Wen M."/>
            <person name="Mejri S."/>
            <person name="Dirks R."/>
            <person name="Jansen H."/>
            <person name="Henkel C."/>
            <person name="Chen W.J."/>
            <person name="Zahm M."/>
            <person name="Cabau C."/>
            <person name="Klopp C."/>
            <person name="Thompson A.W."/>
            <person name="Robinson-Rechavi M."/>
            <person name="Braasch I."/>
            <person name="Lecointre G."/>
            <person name="Bobe J."/>
            <person name="Postlethwait J.H."/>
            <person name="Berthelot C."/>
            <person name="Roest Crollius H."/>
            <person name="Guiguen Y."/>
        </authorList>
    </citation>
    <scope>NUCLEOTIDE SEQUENCE</scope>
    <source>
        <strain evidence="9">Concon-B</strain>
    </source>
</reference>
<dbReference type="FunFam" id="2.40.50.40:FF:000004">
    <property type="entry name" value="C-X-C motif chemokine"/>
    <property type="match status" value="1"/>
</dbReference>
<accession>A0A9Q1DFQ9</accession>
<dbReference type="PRINTS" id="PR00436">
    <property type="entry name" value="INTERLEUKIN8"/>
</dbReference>
<dbReference type="GO" id="GO:0006955">
    <property type="term" value="P:immune response"/>
    <property type="evidence" value="ECO:0007669"/>
    <property type="project" value="InterPro"/>
</dbReference>
<protein>
    <recommendedName>
        <fullName evidence="7">C-X-C motif chemokine</fullName>
    </recommendedName>
</protein>
<keyword evidence="4 7" id="KW-0964">Secreted</keyword>
<proteinExistence type="inferred from homology"/>
<dbReference type="PANTHER" id="PTHR12015">
    <property type="entry name" value="SMALL INDUCIBLE CYTOKINE A"/>
    <property type="match status" value="1"/>
</dbReference>
<dbReference type="Proteomes" id="UP001152803">
    <property type="component" value="Unassembled WGS sequence"/>
</dbReference>
<dbReference type="InterPro" id="IPR001089">
    <property type="entry name" value="Chemokine_CXC"/>
</dbReference>
<evidence type="ECO:0000256" key="6">
    <source>
        <dbReference type="ARBA" id="ARBA00054901"/>
    </source>
</evidence>
<evidence type="ECO:0000256" key="3">
    <source>
        <dbReference type="ARBA" id="ARBA00022514"/>
    </source>
</evidence>
<organism evidence="9 10">
    <name type="scientific">Conger conger</name>
    <name type="common">Conger eel</name>
    <name type="synonym">Muraena conger</name>
    <dbReference type="NCBI Taxonomy" id="82655"/>
    <lineage>
        <taxon>Eukaryota</taxon>
        <taxon>Metazoa</taxon>
        <taxon>Chordata</taxon>
        <taxon>Craniata</taxon>
        <taxon>Vertebrata</taxon>
        <taxon>Euteleostomi</taxon>
        <taxon>Actinopterygii</taxon>
        <taxon>Neopterygii</taxon>
        <taxon>Teleostei</taxon>
        <taxon>Anguilliformes</taxon>
        <taxon>Congridae</taxon>
        <taxon>Conger</taxon>
    </lineage>
</organism>
<evidence type="ECO:0000259" key="8">
    <source>
        <dbReference type="SMART" id="SM00199"/>
    </source>
</evidence>